<feature type="transmembrane region" description="Helical" evidence="1">
    <location>
        <begin position="107"/>
        <end position="125"/>
    </location>
</feature>
<keyword evidence="1" id="KW-1133">Transmembrane helix</keyword>
<feature type="transmembrane region" description="Helical" evidence="1">
    <location>
        <begin position="38"/>
        <end position="56"/>
    </location>
</feature>
<evidence type="ECO:0000313" key="3">
    <source>
        <dbReference type="Proteomes" id="UP000219688"/>
    </source>
</evidence>
<name>A0A285VUB2_9MICO</name>
<reference evidence="3" key="1">
    <citation type="submission" date="2017-08" db="EMBL/GenBank/DDBJ databases">
        <authorList>
            <person name="Varghese N."/>
            <person name="Submissions S."/>
        </authorList>
    </citation>
    <scope>NUCLEOTIDE SEQUENCE [LARGE SCALE GENOMIC DNA]</scope>
    <source>
        <strain evidence="3">USBA17B2</strain>
    </source>
</reference>
<dbReference type="RefSeq" id="WP_141401520.1">
    <property type="nucleotide sequence ID" value="NZ_OBQK01000015.1"/>
</dbReference>
<sequence>MKTSHLWWVAVALAVSGLVLQGWGDVEADSPFQDPLGFVGTLLVALPLALALNITMRRRRDASGESSPESVEFRAAQQARSRAYGDAVVLGAVLLLVLTIVADTAAALTAALFLTLAVGAFWVRYRLALRAMGG</sequence>
<dbReference type="AlphaFoldDB" id="A0A285VUB2"/>
<dbReference type="EMBL" id="OBQK01000015">
    <property type="protein sequence ID" value="SOC57670.1"/>
    <property type="molecule type" value="Genomic_DNA"/>
</dbReference>
<accession>A0A285VUB2</accession>
<protein>
    <submittedName>
        <fullName evidence="2">Uncharacterized protein</fullName>
    </submittedName>
</protein>
<keyword evidence="1" id="KW-0812">Transmembrane</keyword>
<keyword evidence="1" id="KW-0472">Membrane</keyword>
<keyword evidence="3" id="KW-1185">Reference proteome</keyword>
<gene>
    <name evidence="2" type="ORF">SAMN05421879_11510</name>
</gene>
<feature type="transmembrane region" description="Helical" evidence="1">
    <location>
        <begin position="83"/>
        <end position="101"/>
    </location>
</feature>
<proteinExistence type="predicted"/>
<evidence type="ECO:0000256" key="1">
    <source>
        <dbReference type="SAM" id="Phobius"/>
    </source>
</evidence>
<organism evidence="2 3">
    <name type="scientific">Ornithinimicrobium cerasi</name>
    <dbReference type="NCBI Taxonomy" id="2248773"/>
    <lineage>
        <taxon>Bacteria</taxon>
        <taxon>Bacillati</taxon>
        <taxon>Actinomycetota</taxon>
        <taxon>Actinomycetes</taxon>
        <taxon>Micrococcales</taxon>
        <taxon>Ornithinimicrobiaceae</taxon>
        <taxon>Ornithinimicrobium</taxon>
    </lineage>
</organism>
<evidence type="ECO:0000313" key="2">
    <source>
        <dbReference type="EMBL" id="SOC57670.1"/>
    </source>
</evidence>
<dbReference type="Proteomes" id="UP000219688">
    <property type="component" value="Unassembled WGS sequence"/>
</dbReference>